<proteinExistence type="predicted"/>
<accession>A0ABR3WZW2</accession>
<evidence type="ECO:0008006" key="3">
    <source>
        <dbReference type="Google" id="ProtNLM"/>
    </source>
</evidence>
<reference evidence="1 2" key="1">
    <citation type="journal article" date="2024" name="IMA Fungus">
        <title>IMA Genome - F19 : A genome assembly and annotation guide to empower mycologists, including annotated draft genome sequences of Ceratocystis pirilliformis, Diaporthe australafricana, Fusarium ophioides, Paecilomyces lecythidis, and Sporothrix stenoceras.</title>
        <authorList>
            <person name="Aylward J."/>
            <person name="Wilson A.M."/>
            <person name="Visagie C.M."/>
            <person name="Spraker J."/>
            <person name="Barnes I."/>
            <person name="Buitendag C."/>
            <person name="Ceriani C."/>
            <person name="Del Mar Angel L."/>
            <person name="du Plessis D."/>
            <person name="Fuchs T."/>
            <person name="Gasser K."/>
            <person name="Kramer D."/>
            <person name="Li W."/>
            <person name="Munsamy K."/>
            <person name="Piso A."/>
            <person name="Price J.L."/>
            <person name="Sonnekus B."/>
            <person name="Thomas C."/>
            <person name="van der Nest A."/>
            <person name="van Dijk A."/>
            <person name="van Heerden A."/>
            <person name="van Vuuren N."/>
            <person name="Yilmaz N."/>
            <person name="Duong T.A."/>
            <person name="van der Merwe N.A."/>
            <person name="Wingfield M.J."/>
            <person name="Wingfield B.D."/>
        </authorList>
    </citation>
    <scope>NUCLEOTIDE SEQUENCE [LARGE SCALE GENOMIC DNA]</scope>
    <source>
        <strain evidence="1 2">CMW 18167</strain>
    </source>
</reference>
<protein>
    <recommendedName>
        <fullName evidence="3">Methyltransferase domain-containing protein</fullName>
    </recommendedName>
</protein>
<keyword evidence="2" id="KW-1185">Reference proteome</keyword>
<comment type="caution">
    <text evidence="1">The sequence shown here is derived from an EMBL/GenBank/DDBJ whole genome shotgun (WGS) entry which is preliminary data.</text>
</comment>
<dbReference type="EMBL" id="JAVDPF010000035">
    <property type="protein sequence ID" value="KAL1869236.1"/>
    <property type="molecule type" value="Genomic_DNA"/>
</dbReference>
<name>A0ABR3WZW2_9EURO</name>
<organism evidence="1 2">
    <name type="scientific">Paecilomyces lecythidis</name>
    <dbReference type="NCBI Taxonomy" id="3004212"/>
    <lineage>
        <taxon>Eukaryota</taxon>
        <taxon>Fungi</taxon>
        <taxon>Dikarya</taxon>
        <taxon>Ascomycota</taxon>
        <taxon>Pezizomycotina</taxon>
        <taxon>Eurotiomycetes</taxon>
        <taxon>Eurotiomycetidae</taxon>
        <taxon>Eurotiales</taxon>
        <taxon>Thermoascaceae</taxon>
        <taxon>Paecilomyces</taxon>
    </lineage>
</organism>
<dbReference type="PANTHER" id="PTHR43591:SF50">
    <property type="entry name" value="METHYLTRANSFERASE DOMAIN-CONTAINING PROTEIN-RELATED"/>
    <property type="match status" value="1"/>
</dbReference>
<dbReference type="PANTHER" id="PTHR43591">
    <property type="entry name" value="METHYLTRANSFERASE"/>
    <property type="match status" value="1"/>
</dbReference>
<dbReference type="Gene3D" id="3.40.50.150">
    <property type="entry name" value="Vaccinia Virus protein VP39"/>
    <property type="match status" value="1"/>
</dbReference>
<evidence type="ECO:0000313" key="2">
    <source>
        <dbReference type="Proteomes" id="UP001583193"/>
    </source>
</evidence>
<gene>
    <name evidence="1" type="ORF">Plec18167_007902</name>
</gene>
<sequence length="284" mass="32070">MSSSQEEVYLLRNRNQAETERLNFQHNVLKKIMGDLIAHPQVPLEKIHSVADIATGTAIWLRELQDFYASAPNGSNEKRYLHGFDISDAQYPSDLKDITLSIHDVTRPFDQQFHNRFDLVHVRLLVFALTPPQIKTAIANIIQIVAPGGYIQWDDFSIAKVGFNVPDTGLESYNNIISDFAASMGFSDRLPSLVKEYFEELGLQDVVSDEYSSLNEPDAVEPARKLYPPTIRTLMVEVLKRKGLSEEEIAQKVQEFNSRTAAAFEKDVIPCMPLGCVVGRKPFQ</sequence>
<dbReference type="Proteomes" id="UP001583193">
    <property type="component" value="Unassembled WGS sequence"/>
</dbReference>
<dbReference type="InterPro" id="IPR029063">
    <property type="entry name" value="SAM-dependent_MTases_sf"/>
</dbReference>
<evidence type="ECO:0000313" key="1">
    <source>
        <dbReference type="EMBL" id="KAL1869236.1"/>
    </source>
</evidence>
<dbReference type="SUPFAM" id="SSF53335">
    <property type="entry name" value="S-adenosyl-L-methionine-dependent methyltransferases"/>
    <property type="match status" value="1"/>
</dbReference>